<feature type="region of interest" description="Disordered" evidence="1">
    <location>
        <begin position="131"/>
        <end position="164"/>
    </location>
</feature>
<evidence type="ECO:0000313" key="3">
    <source>
        <dbReference type="EMBL" id="PLC42189.1"/>
    </source>
</evidence>
<evidence type="ECO:0000256" key="1">
    <source>
        <dbReference type="SAM" id="MobiDB-lite"/>
    </source>
</evidence>
<evidence type="ECO:0000256" key="2">
    <source>
        <dbReference type="SAM" id="Phobius"/>
    </source>
</evidence>
<sequence length="202" mass="21572">MRLPAWPTRPALDWRGSRLVVLALVALGHLMLLAWWRDRPIPMPHDALPVLQGQLLSVEIPHAPTLQAERSRPAAAQLPPTHSVPRSAEPAPQRPSAAPAGADAVEARTLDLGAPPMPSPHAWSHAENNIAQSTGRGTGHAFGPDVASSPRAARPIEESRGAAGRWQARVEVGGSAYCLSAQDPSLRRDPFEKALAVPSLCR</sequence>
<reference evidence="3 4" key="1">
    <citation type="submission" date="2017-12" db="EMBL/GenBank/DDBJ databases">
        <title>Draft genome sequence of Ralstonia pickettii 52.</title>
        <authorList>
            <person name="Zheng B."/>
        </authorList>
    </citation>
    <scope>NUCLEOTIDE SEQUENCE [LARGE SCALE GENOMIC DNA]</scope>
    <source>
        <strain evidence="3 4">52</strain>
    </source>
</reference>
<feature type="region of interest" description="Disordered" evidence="1">
    <location>
        <begin position="68"/>
        <end position="103"/>
    </location>
</feature>
<gene>
    <name evidence="3" type="ORF">C0Q88_09375</name>
</gene>
<keyword evidence="2" id="KW-0812">Transmembrane</keyword>
<evidence type="ECO:0008006" key="5">
    <source>
        <dbReference type="Google" id="ProtNLM"/>
    </source>
</evidence>
<protein>
    <recommendedName>
        <fullName evidence="5">Transmembrane protein</fullName>
    </recommendedName>
</protein>
<accession>A0A2N4TRD6</accession>
<keyword evidence="2" id="KW-1133">Transmembrane helix</keyword>
<comment type="caution">
    <text evidence="3">The sequence shown here is derived from an EMBL/GenBank/DDBJ whole genome shotgun (WGS) entry which is preliminary data.</text>
</comment>
<keyword evidence="2" id="KW-0472">Membrane</keyword>
<dbReference type="EMBL" id="PKQE01000002">
    <property type="protein sequence ID" value="PLC42189.1"/>
    <property type="molecule type" value="Genomic_DNA"/>
</dbReference>
<name>A0A2N4TRD6_RALPI</name>
<dbReference type="Proteomes" id="UP000234456">
    <property type="component" value="Unassembled WGS sequence"/>
</dbReference>
<dbReference type="AlphaFoldDB" id="A0A2N4TRD6"/>
<evidence type="ECO:0000313" key="4">
    <source>
        <dbReference type="Proteomes" id="UP000234456"/>
    </source>
</evidence>
<organism evidence="3 4">
    <name type="scientific">Ralstonia pickettii</name>
    <name type="common">Burkholderia pickettii</name>
    <dbReference type="NCBI Taxonomy" id="329"/>
    <lineage>
        <taxon>Bacteria</taxon>
        <taxon>Pseudomonadati</taxon>
        <taxon>Pseudomonadota</taxon>
        <taxon>Betaproteobacteria</taxon>
        <taxon>Burkholderiales</taxon>
        <taxon>Burkholderiaceae</taxon>
        <taxon>Ralstonia</taxon>
    </lineage>
</organism>
<proteinExistence type="predicted"/>
<feature type="transmembrane region" description="Helical" evidence="2">
    <location>
        <begin position="20"/>
        <end position="36"/>
    </location>
</feature>